<keyword evidence="6" id="KW-0349">Heme</keyword>
<dbReference type="CDD" id="cd11064">
    <property type="entry name" value="CYP86A"/>
    <property type="match status" value="1"/>
</dbReference>
<evidence type="ECO:0000256" key="4">
    <source>
        <dbReference type="ARBA" id="ARBA00023002"/>
    </source>
</evidence>
<sequence>MGLSLVHPKYMTYILIVRRIYRYNKIRLYISISLLKAMLEPVQFLSFFIFFLLPWLLLPLTNKIFSHKKLSPSQSSSHLPKSYPIIGCYLAFRKHMKHPVNWLSEVLQKSPTSTFVLDLPLVEQQVHMANPENIKHILKTQFALYPKGSIFTSTLHDLLGQGIINVDGDLWNFQRQIASHEFTTNSLNKFIEMVVDAELSGRLIPILSDAAKNRTVLDIQDILTRFTFDNICQIAFGYDPEGLSPSLPESQFTSAFDEAGAIITERFKTIFPMLWKIKRFLNIGTEKKLRKAVHVVREFARTVVRQKKKELEGQNHGSLLESNLDLLSRFLRSGHIDEEFVTDIVISFILAGRDTTSATLTWFFWLLSRNPSAEDEIMAEISAKNSSDCVSDKNLALKEMKHMVYTHAALCETMRLYPPVPVDSKEPISDDVLPDGTKVKKGTRVVFHPYAMGRSEKLWGNDWPEFRPERWLERGPAGEEVRKWSFVPRDPYTYPVFQAGPRICLGREMAFLQMKRVVAGVLSQFRLVPAVEDSFEPVFIPAMSALMKGGLPVRIEERKMIV</sequence>
<evidence type="ECO:0000256" key="2">
    <source>
        <dbReference type="ARBA" id="ARBA00010617"/>
    </source>
</evidence>
<evidence type="ECO:0008006" key="10">
    <source>
        <dbReference type="Google" id="ProtNLM"/>
    </source>
</evidence>
<dbReference type="InterPro" id="IPR002401">
    <property type="entry name" value="Cyt_P450_E_grp-I"/>
</dbReference>
<comment type="caution">
    <text evidence="8">The sequence shown here is derived from an EMBL/GenBank/DDBJ whole genome shotgun (WGS) entry which is preliminary data.</text>
</comment>
<proteinExistence type="inferred from homology"/>
<keyword evidence="7" id="KW-0472">Membrane</keyword>
<dbReference type="EMBL" id="BSYO01000022">
    <property type="protein sequence ID" value="GMH20876.1"/>
    <property type="molecule type" value="Genomic_DNA"/>
</dbReference>
<dbReference type="Proteomes" id="UP001279734">
    <property type="component" value="Unassembled WGS sequence"/>
</dbReference>
<dbReference type="PRINTS" id="PR00385">
    <property type="entry name" value="P450"/>
</dbReference>
<dbReference type="PANTHER" id="PTHR24296">
    <property type="entry name" value="CYTOCHROME P450"/>
    <property type="match status" value="1"/>
</dbReference>
<organism evidence="8 9">
    <name type="scientific">Nepenthes gracilis</name>
    <name type="common">Slender pitcher plant</name>
    <dbReference type="NCBI Taxonomy" id="150966"/>
    <lineage>
        <taxon>Eukaryota</taxon>
        <taxon>Viridiplantae</taxon>
        <taxon>Streptophyta</taxon>
        <taxon>Embryophyta</taxon>
        <taxon>Tracheophyta</taxon>
        <taxon>Spermatophyta</taxon>
        <taxon>Magnoliopsida</taxon>
        <taxon>eudicotyledons</taxon>
        <taxon>Gunneridae</taxon>
        <taxon>Pentapetalae</taxon>
        <taxon>Caryophyllales</taxon>
        <taxon>Nepenthaceae</taxon>
        <taxon>Nepenthes</taxon>
    </lineage>
</organism>
<evidence type="ECO:0000256" key="5">
    <source>
        <dbReference type="ARBA" id="ARBA00023004"/>
    </source>
</evidence>
<evidence type="ECO:0000256" key="7">
    <source>
        <dbReference type="SAM" id="Phobius"/>
    </source>
</evidence>
<feature type="transmembrane region" description="Helical" evidence="7">
    <location>
        <begin position="28"/>
        <end position="57"/>
    </location>
</feature>
<dbReference type="Gene3D" id="1.10.630.10">
    <property type="entry name" value="Cytochrome P450"/>
    <property type="match status" value="1"/>
</dbReference>
<keyword evidence="7" id="KW-1133">Transmembrane helix</keyword>
<dbReference type="InterPro" id="IPR001128">
    <property type="entry name" value="Cyt_P450"/>
</dbReference>
<dbReference type="GO" id="GO:0016705">
    <property type="term" value="F:oxidoreductase activity, acting on paired donors, with incorporation or reduction of molecular oxygen"/>
    <property type="evidence" value="ECO:0007669"/>
    <property type="project" value="InterPro"/>
</dbReference>
<dbReference type="GO" id="GO:0020037">
    <property type="term" value="F:heme binding"/>
    <property type="evidence" value="ECO:0007669"/>
    <property type="project" value="InterPro"/>
</dbReference>
<dbReference type="AlphaFoldDB" id="A0AAD3T1C8"/>
<evidence type="ECO:0000313" key="8">
    <source>
        <dbReference type="EMBL" id="GMH20876.1"/>
    </source>
</evidence>
<comment type="similarity">
    <text evidence="2">Belongs to the cytochrome P450 family.</text>
</comment>
<keyword evidence="5 6" id="KW-0408">Iron</keyword>
<evidence type="ECO:0000313" key="9">
    <source>
        <dbReference type="Proteomes" id="UP001279734"/>
    </source>
</evidence>
<reference evidence="8" key="1">
    <citation type="submission" date="2023-05" db="EMBL/GenBank/DDBJ databases">
        <title>Nepenthes gracilis genome sequencing.</title>
        <authorList>
            <person name="Fukushima K."/>
        </authorList>
    </citation>
    <scope>NUCLEOTIDE SEQUENCE</scope>
    <source>
        <strain evidence="8">SING2019-196</strain>
    </source>
</reference>
<name>A0AAD3T1C8_NEPGR</name>
<keyword evidence="3 6" id="KW-0479">Metal-binding</keyword>
<keyword evidence="9" id="KW-1185">Reference proteome</keyword>
<feature type="binding site" description="axial binding residue" evidence="6">
    <location>
        <position position="504"/>
    </location>
    <ligand>
        <name>heme</name>
        <dbReference type="ChEBI" id="CHEBI:30413"/>
    </ligand>
    <ligandPart>
        <name>Fe</name>
        <dbReference type="ChEBI" id="CHEBI:18248"/>
    </ligandPart>
</feature>
<gene>
    <name evidence="8" type="ORF">Nepgr_022718</name>
</gene>
<evidence type="ECO:0000256" key="1">
    <source>
        <dbReference type="ARBA" id="ARBA00001971"/>
    </source>
</evidence>
<keyword evidence="4" id="KW-0560">Oxidoreductase</keyword>
<dbReference type="GO" id="GO:0004497">
    <property type="term" value="F:monooxygenase activity"/>
    <property type="evidence" value="ECO:0007669"/>
    <property type="project" value="InterPro"/>
</dbReference>
<dbReference type="Pfam" id="PF00067">
    <property type="entry name" value="p450"/>
    <property type="match status" value="1"/>
</dbReference>
<accession>A0AAD3T1C8</accession>
<dbReference type="InterPro" id="IPR036396">
    <property type="entry name" value="Cyt_P450_sf"/>
</dbReference>
<dbReference type="SUPFAM" id="SSF48264">
    <property type="entry name" value="Cytochrome P450"/>
    <property type="match status" value="1"/>
</dbReference>
<evidence type="ECO:0000256" key="3">
    <source>
        <dbReference type="ARBA" id="ARBA00022723"/>
    </source>
</evidence>
<dbReference type="PRINTS" id="PR00463">
    <property type="entry name" value="EP450I"/>
</dbReference>
<evidence type="ECO:0000256" key="6">
    <source>
        <dbReference type="PIRSR" id="PIRSR602401-1"/>
    </source>
</evidence>
<comment type="cofactor">
    <cofactor evidence="1 6">
        <name>heme</name>
        <dbReference type="ChEBI" id="CHEBI:30413"/>
    </cofactor>
</comment>
<dbReference type="GO" id="GO:0005506">
    <property type="term" value="F:iron ion binding"/>
    <property type="evidence" value="ECO:0007669"/>
    <property type="project" value="InterPro"/>
</dbReference>
<keyword evidence="7" id="KW-0812">Transmembrane</keyword>
<protein>
    <recommendedName>
        <fullName evidence="10">Cytochrome P450</fullName>
    </recommendedName>
</protein>